<dbReference type="PANTHER" id="PTHR30244:SF42">
    <property type="entry name" value="UDP-2-ACETAMIDO-2-DEOXY-3-OXO-D-GLUCURONATE AMINOTRANSFERASE"/>
    <property type="match status" value="1"/>
</dbReference>
<dbReference type="PANTHER" id="PTHR30244">
    <property type="entry name" value="TRANSAMINASE"/>
    <property type="match status" value="1"/>
</dbReference>
<dbReference type="Proteomes" id="UP001549257">
    <property type="component" value="Unassembled WGS sequence"/>
</dbReference>
<protein>
    <submittedName>
        <fullName evidence="2">dTDP-4-amino-4,6-dideoxygalactose transaminase</fullName>
    </submittedName>
</protein>
<dbReference type="Gene3D" id="3.40.640.10">
    <property type="entry name" value="Type I PLP-dependent aspartate aminotransferase-like (Major domain)"/>
    <property type="match status" value="1"/>
</dbReference>
<reference evidence="2 3" key="1">
    <citation type="submission" date="2024-06" db="EMBL/GenBank/DDBJ databases">
        <title>Sorghum-associated microbial communities from plants grown in Nebraska, USA.</title>
        <authorList>
            <person name="Schachtman D."/>
        </authorList>
    </citation>
    <scope>NUCLEOTIDE SEQUENCE [LARGE SCALE GENOMIC DNA]</scope>
    <source>
        <strain evidence="2 3">2857</strain>
    </source>
</reference>
<dbReference type="InterPro" id="IPR000653">
    <property type="entry name" value="DegT/StrS_aminotransferase"/>
</dbReference>
<proteinExistence type="inferred from homology"/>
<keyword evidence="1" id="KW-0663">Pyridoxal phosphate</keyword>
<gene>
    <name evidence="2" type="ORF">ABIE21_003482</name>
</gene>
<dbReference type="EMBL" id="JBEPSJ010000005">
    <property type="protein sequence ID" value="MET4583951.1"/>
    <property type="molecule type" value="Genomic_DNA"/>
</dbReference>
<name>A0ABV2QSB3_9MICO</name>
<evidence type="ECO:0000313" key="2">
    <source>
        <dbReference type="EMBL" id="MET4583951.1"/>
    </source>
</evidence>
<sequence>MTTITKTAVDPQTQLQPAFFYASAREGMEDFLTAVLDDPQEGVLLPAYIGWSANEGSGVFDPVLNVGARAGFYALHDDLSVDVEALSAMLKTESFRVLVVIHYFGRTDPRTAELRQLADRHGMLLVSDLAHGFYSSRGTGGAGSFGDMNLFSLHKMFPVGEGGMITYPRTDLVTSQKSTRPALASTILSYNWASIASARRRNFETIVELLRALPEHGTAFTLIWPRLDADDVPQTLPVRIAGDNRDAIYRVMNEAGFGMVSLYHTLIEPVRIGFELENDLSKHIINFPVHQDVAVDDLSALVASFQMCLKAN</sequence>
<evidence type="ECO:0000256" key="1">
    <source>
        <dbReference type="RuleBase" id="RU004508"/>
    </source>
</evidence>
<accession>A0ABV2QSB3</accession>
<evidence type="ECO:0000313" key="3">
    <source>
        <dbReference type="Proteomes" id="UP001549257"/>
    </source>
</evidence>
<comment type="similarity">
    <text evidence="1">Belongs to the DegT/DnrJ/EryC1 family.</text>
</comment>
<keyword evidence="3" id="KW-1185">Reference proteome</keyword>
<dbReference type="Pfam" id="PF01041">
    <property type="entry name" value="DegT_DnrJ_EryC1"/>
    <property type="match status" value="1"/>
</dbReference>
<organism evidence="2 3">
    <name type="scientific">Conyzicola nivalis</name>
    <dbReference type="NCBI Taxonomy" id="1477021"/>
    <lineage>
        <taxon>Bacteria</taxon>
        <taxon>Bacillati</taxon>
        <taxon>Actinomycetota</taxon>
        <taxon>Actinomycetes</taxon>
        <taxon>Micrococcales</taxon>
        <taxon>Microbacteriaceae</taxon>
        <taxon>Conyzicola</taxon>
    </lineage>
</organism>
<dbReference type="SUPFAM" id="SSF53383">
    <property type="entry name" value="PLP-dependent transferases"/>
    <property type="match status" value="1"/>
</dbReference>
<dbReference type="InterPro" id="IPR015421">
    <property type="entry name" value="PyrdxlP-dep_Trfase_major"/>
</dbReference>
<dbReference type="RefSeq" id="WP_354026114.1">
    <property type="nucleotide sequence ID" value="NZ_JBEPSJ010000005.1"/>
</dbReference>
<dbReference type="InterPro" id="IPR015424">
    <property type="entry name" value="PyrdxlP-dep_Trfase"/>
</dbReference>
<comment type="caution">
    <text evidence="2">The sequence shown here is derived from an EMBL/GenBank/DDBJ whole genome shotgun (WGS) entry which is preliminary data.</text>
</comment>